<dbReference type="SMART" id="SM00829">
    <property type="entry name" value="PKS_ER"/>
    <property type="match status" value="1"/>
</dbReference>
<dbReference type="PANTHER" id="PTHR45033">
    <property type="match status" value="1"/>
</dbReference>
<dbReference type="SUPFAM" id="SSF50129">
    <property type="entry name" value="GroES-like"/>
    <property type="match status" value="1"/>
</dbReference>
<dbReference type="AlphaFoldDB" id="A0A135NY83"/>
<dbReference type="InterPro" id="IPR013154">
    <property type="entry name" value="ADH-like_N"/>
</dbReference>
<dbReference type="GO" id="GO:0016491">
    <property type="term" value="F:oxidoreductase activity"/>
    <property type="evidence" value="ECO:0007669"/>
    <property type="project" value="InterPro"/>
</dbReference>
<dbReference type="PANTHER" id="PTHR45033:SF2">
    <property type="entry name" value="ZINC-TYPE ALCOHOL DEHYDROGENASE-LIKE PROTEIN C1773.06C"/>
    <property type="match status" value="1"/>
</dbReference>
<dbReference type="Pfam" id="PF00107">
    <property type="entry name" value="ADH_zinc_N"/>
    <property type="match status" value="1"/>
</dbReference>
<evidence type="ECO:0000313" key="3">
    <source>
        <dbReference type="Proteomes" id="UP000070498"/>
    </source>
</evidence>
<dbReference type="InterPro" id="IPR020843">
    <property type="entry name" value="ER"/>
</dbReference>
<reference evidence="2 3" key="1">
    <citation type="submission" date="2015-11" db="EMBL/GenBank/DDBJ databases">
        <title>Draft genome sequence of Agrobacterium sp. R89-1.</title>
        <authorList>
            <person name="Zahradnik J."/>
            <person name="Kyslikova E."/>
            <person name="Palyzova A."/>
            <person name="Kyslik P."/>
        </authorList>
    </citation>
    <scope>NUCLEOTIDE SEQUENCE [LARGE SCALE GENOMIC DNA]</scope>
    <source>
        <strain evidence="2 3">R89-1</strain>
    </source>
</reference>
<dbReference type="Gene3D" id="3.90.180.10">
    <property type="entry name" value="Medium-chain alcohol dehydrogenases, catalytic domain"/>
    <property type="match status" value="1"/>
</dbReference>
<comment type="caution">
    <text evidence="2">The sequence shown here is derived from an EMBL/GenBank/DDBJ whole genome shotgun (WGS) entry which is preliminary data.</text>
</comment>
<gene>
    <name evidence="2" type="ORF">ATO67_14170</name>
</gene>
<dbReference type="InterPro" id="IPR013149">
    <property type="entry name" value="ADH-like_C"/>
</dbReference>
<dbReference type="InterPro" id="IPR011032">
    <property type="entry name" value="GroES-like_sf"/>
</dbReference>
<organism evidence="2 3">
    <name type="scientific">Agrobacterium bohemicum</name>
    <dbReference type="NCBI Taxonomy" id="2052828"/>
    <lineage>
        <taxon>Bacteria</taxon>
        <taxon>Pseudomonadati</taxon>
        <taxon>Pseudomonadota</taxon>
        <taxon>Alphaproteobacteria</taxon>
        <taxon>Hyphomicrobiales</taxon>
        <taxon>Rhizobiaceae</taxon>
        <taxon>Rhizobium/Agrobacterium group</taxon>
        <taxon>Agrobacterium</taxon>
    </lineage>
</organism>
<keyword evidence="3" id="KW-1185">Reference proteome</keyword>
<dbReference type="EMBL" id="LNUW01000038">
    <property type="protein sequence ID" value="KXG84145.1"/>
    <property type="molecule type" value="Genomic_DNA"/>
</dbReference>
<dbReference type="Pfam" id="PF08240">
    <property type="entry name" value="ADH_N"/>
    <property type="match status" value="1"/>
</dbReference>
<dbReference type="Proteomes" id="UP000070498">
    <property type="component" value="Unassembled WGS sequence"/>
</dbReference>
<sequence length="335" mass="35646">MRAMILDAPGGLDRIRLADVEDARPPAANEIRVRLKASCINYHDYGIASGRAPTEDGRILLADGAGIVETVGSEVTDFLPGDAVLTCIFPQWRSGPPQVSDFSQTPGDGVHGVACETFTASACLFTKVPRGYSMAEAATVTTAGVTAWRALLVNGPLQAGETVLVQGSGGVSLYALQIAKALGAKVIATSSSPEKLARLRELGADHVINYRDNPDWGRLAYEWNGGKGVDHIIDVGGPATLPQSIEAVKIGGHIAMIGLLGGLEATIPMIPIFAKQIRLQGCLNGSWQDQADLVEFLATQNIKPVLDRSFRLEELADAFRYEESGSHFGKIVIEI</sequence>
<accession>A0A135NY83</accession>
<dbReference type="InterPro" id="IPR036291">
    <property type="entry name" value="NAD(P)-bd_dom_sf"/>
</dbReference>
<dbReference type="RefSeq" id="WP_067650232.1">
    <property type="nucleotide sequence ID" value="NZ_KQ961030.1"/>
</dbReference>
<evidence type="ECO:0000259" key="1">
    <source>
        <dbReference type="SMART" id="SM00829"/>
    </source>
</evidence>
<evidence type="ECO:0000313" key="2">
    <source>
        <dbReference type="EMBL" id="KXG84145.1"/>
    </source>
</evidence>
<protein>
    <submittedName>
        <fullName evidence="2">NADPH:quinone oxidoreductase</fullName>
    </submittedName>
</protein>
<dbReference type="STRING" id="2052828.ATO67_14170"/>
<dbReference type="InterPro" id="IPR052711">
    <property type="entry name" value="Zinc_ADH-like"/>
</dbReference>
<proteinExistence type="predicted"/>
<dbReference type="CDD" id="cd08276">
    <property type="entry name" value="MDR7"/>
    <property type="match status" value="1"/>
</dbReference>
<feature type="domain" description="Enoyl reductase (ER)" evidence="1">
    <location>
        <begin position="10"/>
        <end position="333"/>
    </location>
</feature>
<dbReference type="Gene3D" id="3.40.50.720">
    <property type="entry name" value="NAD(P)-binding Rossmann-like Domain"/>
    <property type="match status" value="1"/>
</dbReference>
<dbReference type="SUPFAM" id="SSF51735">
    <property type="entry name" value="NAD(P)-binding Rossmann-fold domains"/>
    <property type="match status" value="1"/>
</dbReference>
<name>A0A135NY83_9HYPH</name>